<dbReference type="GO" id="GO:0016286">
    <property type="term" value="F:small conductance calcium-activated potassium channel activity"/>
    <property type="evidence" value="ECO:0007669"/>
    <property type="project" value="InterPro"/>
</dbReference>
<comment type="caution">
    <text evidence="3">The sequence shown here is derived from an EMBL/GenBank/DDBJ whole genome shotgun (WGS) entry which is preliminary data.</text>
</comment>
<evidence type="ECO:0000313" key="4">
    <source>
        <dbReference type="Proteomes" id="UP000187209"/>
    </source>
</evidence>
<feature type="transmembrane region" description="Helical" evidence="1">
    <location>
        <begin position="236"/>
        <end position="254"/>
    </location>
</feature>
<keyword evidence="1" id="KW-0472">Membrane</keyword>
<dbReference type="SUPFAM" id="SSF81324">
    <property type="entry name" value="Voltage-gated potassium channels"/>
    <property type="match status" value="1"/>
</dbReference>
<dbReference type="InterPro" id="IPR015449">
    <property type="entry name" value="K_chnl_Ca-activ_SK"/>
</dbReference>
<evidence type="ECO:0000259" key="2">
    <source>
        <dbReference type="Pfam" id="PF07885"/>
    </source>
</evidence>
<name>A0A1R2BFU6_9CILI</name>
<dbReference type="Gene3D" id="1.10.287.70">
    <property type="match status" value="1"/>
</dbReference>
<dbReference type="InterPro" id="IPR013099">
    <property type="entry name" value="K_chnl_dom"/>
</dbReference>
<keyword evidence="4" id="KW-1185">Reference proteome</keyword>
<dbReference type="Proteomes" id="UP000187209">
    <property type="component" value="Unassembled WGS sequence"/>
</dbReference>
<dbReference type="OrthoDB" id="6128189at2759"/>
<evidence type="ECO:0000313" key="3">
    <source>
        <dbReference type="EMBL" id="OMJ75652.1"/>
    </source>
</evidence>
<feature type="domain" description="Potassium channel" evidence="2">
    <location>
        <begin position="248"/>
        <end position="322"/>
    </location>
</feature>
<reference evidence="3 4" key="1">
    <citation type="submission" date="2016-11" db="EMBL/GenBank/DDBJ databases">
        <title>The macronuclear genome of Stentor coeruleus: a giant cell with tiny introns.</title>
        <authorList>
            <person name="Slabodnick M."/>
            <person name="Ruby J.G."/>
            <person name="Reiff S.B."/>
            <person name="Swart E.C."/>
            <person name="Gosai S."/>
            <person name="Prabakaran S."/>
            <person name="Witkowska E."/>
            <person name="Larue G.E."/>
            <person name="Fisher S."/>
            <person name="Freeman R.M."/>
            <person name="Gunawardena J."/>
            <person name="Chu W."/>
            <person name="Stover N.A."/>
            <person name="Gregory B.D."/>
            <person name="Nowacki M."/>
            <person name="Derisi J."/>
            <person name="Roy S.W."/>
            <person name="Marshall W.F."/>
            <person name="Sood P."/>
        </authorList>
    </citation>
    <scope>NUCLEOTIDE SEQUENCE [LARGE SCALE GENOMIC DNA]</scope>
    <source>
        <strain evidence="3">WM001</strain>
    </source>
</reference>
<feature type="transmembrane region" description="Helical" evidence="1">
    <location>
        <begin position="274"/>
        <end position="295"/>
    </location>
</feature>
<feature type="transmembrane region" description="Helical" evidence="1">
    <location>
        <begin position="30"/>
        <end position="48"/>
    </location>
</feature>
<dbReference type="EMBL" id="MPUH01000678">
    <property type="protein sequence ID" value="OMJ75652.1"/>
    <property type="molecule type" value="Genomic_DNA"/>
</dbReference>
<organism evidence="3 4">
    <name type="scientific">Stentor coeruleus</name>
    <dbReference type="NCBI Taxonomy" id="5963"/>
    <lineage>
        <taxon>Eukaryota</taxon>
        <taxon>Sar</taxon>
        <taxon>Alveolata</taxon>
        <taxon>Ciliophora</taxon>
        <taxon>Postciliodesmatophora</taxon>
        <taxon>Heterotrichea</taxon>
        <taxon>Heterotrichida</taxon>
        <taxon>Stentoridae</taxon>
        <taxon>Stentor</taxon>
    </lineage>
</organism>
<protein>
    <recommendedName>
        <fullName evidence="2">Potassium channel domain-containing protein</fullName>
    </recommendedName>
</protein>
<dbReference type="Pfam" id="PF07885">
    <property type="entry name" value="Ion_trans_2"/>
    <property type="match status" value="1"/>
</dbReference>
<dbReference type="PANTHER" id="PTHR10153">
    <property type="entry name" value="SMALL CONDUCTANCE CALCIUM-ACTIVATED POTASSIUM CHANNEL"/>
    <property type="match status" value="1"/>
</dbReference>
<gene>
    <name evidence="3" type="ORF">SteCoe_25178</name>
</gene>
<keyword evidence="1" id="KW-1133">Transmembrane helix</keyword>
<dbReference type="GO" id="GO:0016020">
    <property type="term" value="C:membrane"/>
    <property type="evidence" value="ECO:0007669"/>
    <property type="project" value="InterPro"/>
</dbReference>
<proteinExistence type="predicted"/>
<feature type="transmembrane region" description="Helical" evidence="1">
    <location>
        <begin position="302"/>
        <end position="322"/>
    </location>
</feature>
<feature type="transmembrane region" description="Helical" evidence="1">
    <location>
        <begin position="77"/>
        <end position="97"/>
    </location>
</feature>
<keyword evidence="1" id="KW-0812">Transmembrane</keyword>
<accession>A0A1R2BFU6</accession>
<dbReference type="AlphaFoldDB" id="A0A1R2BFU6"/>
<sequence>MNTSDKSKIKNPLKYYYTNVSENLYNQMRFYHLLSTLIGALAIIPATIDYELRFSRPLRKLSNLKDCEKCEQNDVDVFYRISILFLSFLAIILLIPYKKLYYDWLKSIPFTYREFPPVQNISVLEVLEMQRKRKFLEYFTEENIWLALVVFLIFPYPGDETSFHIPQQILYTKVKVCYYFAELAYAIMVLRLVLLASSLFNYGKYQTRVAKNAAEKYGIYITTSFSMKCYIGANPMPILIFGFLIPGVIIFGHLTRIFERPVNSSVFGSIENSYWNIIITMTTVGYGDTFAISILGRIMIILSIFWGGIILSLTFVTVGQVLKMNLNEIRAYNSIILGRAAADTIESCLNATKLYTRNNRNWEIVKGKLRAFLNLKNSSSGSDSYILYLAGSAVCKLNTIETRTDRIVEKLFKFRDTLK</sequence>
<feature type="transmembrane region" description="Helical" evidence="1">
    <location>
        <begin position="138"/>
        <end position="158"/>
    </location>
</feature>
<evidence type="ECO:0000256" key="1">
    <source>
        <dbReference type="SAM" id="Phobius"/>
    </source>
</evidence>
<feature type="transmembrane region" description="Helical" evidence="1">
    <location>
        <begin position="178"/>
        <end position="202"/>
    </location>
</feature>